<dbReference type="InterPro" id="IPR015882">
    <property type="entry name" value="HEX_bac_N"/>
</dbReference>
<dbReference type="Pfam" id="PF13290">
    <property type="entry name" value="CHB_HEX_C_1"/>
    <property type="match status" value="1"/>
</dbReference>
<evidence type="ECO:0000256" key="3">
    <source>
        <dbReference type="ARBA" id="ARBA00012663"/>
    </source>
</evidence>
<gene>
    <name evidence="10" type="ORF">SAMN05421797_11016</name>
</gene>
<feature type="domain" description="Glycoside hydrolase family 20 catalytic" evidence="7">
    <location>
        <begin position="160"/>
        <end position="510"/>
    </location>
</feature>
<accession>A0A1N6ZY47</accession>
<evidence type="ECO:0000256" key="4">
    <source>
        <dbReference type="ARBA" id="ARBA00022801"/>
    </source>
</evidence>
<dbReference type="STRING" id="228959.SAMN05421797_11016"/>
<dbReference type="PRINTS" id="PR00738">
    <property type="entry name" value="GLHYDRLASE20"/>
</dbReference>
<name>A0A1N6ZY47_9FLAO</name>
<comment type="similarity">
    <text evidence="2">Belongs to the glycosyl hydrolase 20 family.</text>
</comment>
<feature type="domain" description="GH29D-like beta-sandwich" evidence="9">
    <location>
        <begin position="550"/>
        <end position="603"/>
    </location>
</feature>
<dbReference type="GO" id="GO:0016020">
    <property type="term" value="C:membrane"/>
    <property type="evidence" value="ECO:0007669"/>
    <property type="project" value="TreeGrafter"/>
</dbReference>
<proteinExistence type="inferred from homology"/>
<evidence type="ECO:0000256" key="5">
    <source>
        <dbReference type="ARBA" id="ARBA00023295"/>
    </source>
</evidence>
<evidence type="ECO:0000259" key="7">
    <source>
        <dbReference type="Pfam" id="PF00728"/>
    </source>
</evidence>
<keyword evidence="11" id="KW-1185">Reference proteome</keyword>
<dbReference type="GO" id="GO:0005975">
    <property type="term" value="P:carbohydrate metabolic process"/>
    <property type="evidence" value="ECO:0007669"/>
    <property type="project" value="InterPro"/>
</dbReference>
<dbReference type="InterPro" id="IPR015883">
    <property type="entry name" value="Glyco_hydro_20_cat"/>
</dbReference>
<dbReference type="AlphaFoldDB" id="A0A1N6ZY47"/>
<dbReference type="InterPro" id="IPR029018">
    <property type="entry name" value="Hex-like_dom2"/>
</dbReference>
<dbReference type="PANTHER" id="PTHR22600:SF57">
    <property type="entry name" value="BETA-N-ACETYLHEXOSAMINIDASE"/>
    <property type="match status" value="1"/>
</dbReference>
<dbReference type="OrthoDB" id="9763537at2"/>
<dbReference type="Pfam" id="PF00728">
    <property type="entry name" value="Glyco_hydro_20"/>
    <property type="match status" value="1"/>
</dbReference>
<dbReference type="Proteomes" id="UP000186953">
    <property type="component" value="Unassembled WGS sequence"/>
</dbReference>
<organism evidence="10 11">
    <name type="scientific">Maribacter ulvicola</name>
    <dbReference type="NCBI Taxonomy" id="228959"/>
    <lineage>
        <taxon>Bacteria</taxon>
        <taxon>Pseudomonadati</taxon>
        <taxon>Bacteroidota</taxon>
        <taxon>Flavobacteriia</taxon>
        <taxon>Flavobacteriales</taxon>
        <taxon>Flavobacteriaceae</taxon>
        <taxon>Maribacter</taxon>
    </lineage>
</organism>
<reference evidence="11" key="1">
    <citation type="submission" date="2017-01" db="EMBL/GenBank/DDBJ databases">
        <authorList>
            <person name="Varghese N."/>
            <person name="Submissions S."/>
        </authorList>
    </citation>
    <scope>NUCLEOTIDE SEQUENCE [LARGE SCALE GENOMIC DNA]</scope>
    <source>
        <strain evidence="11">DSM 15366</strain>
    </source>
</reference>
<evidence type="ECO:0000313" key="11">
    <source>
        <dbReference type="Proteomes" id="UP000186953"/>
    </source>
</evidence>
<protein>
    <recommendedName>
        <fullName evidence="3">beta-N-acetylhexosaminidase</fullName>
        <ecNumber evidence="3">3.2.1.52</ecNumber>
    </recommendedName>
</protein>
<dbReference type="Gene3D" id="3.30.379.10">
    <property type="entry name" value="Chitobiase/beta-hexosaminidase domain 2-like"/>
    <property type="match status" value="1"/>
</dbReference>
<evidence type="ECO:0000313" key="10">
    <source>
        <dbReference type="EMBL" id="SIR31721.1"/>
    </source>
</evidence>
<dbReference type="InterPro" id="IPR059177">
    <property type="entry name" value="GH29D-like_dom"/>
</dbReference>
<dbReference type="Pfam" id="PF02838">
    <property type="entry name" value="Glyco_hydro_20b"/>
    <property type="match status" value="1"/>
</dbReference>
<evidence type="ECO:0000256" key="1">
    <source>
        <dbReference type="ARBA" id="ARBA00001231"/>
    </source>
</evidence>
<evidence type="ECO:0000259" key="9">
    <source>
        <dbReference type="Pfam" id="PF13290"/>
    </source>
</evidence>
<evidence type="ECO:0000259" key="8">
    <source>
        <dbReference type="Pfam" id="PF02838"/>
    </source>
</evidence>
<dbReference type="GO" id="GO:0004563">
    <property type="term" value="F:beta-N-acetylhexosaminidase activity"/>
    <property type="evidence" value="ECO:0007669"/>
    <property type="project" value="UniProtKB-EC"/>
</dbReference>
<dbReference type="PANTHER" id="PTHR22600">
    <property type="entry name" value="BETA-HEXOSAMINIDASE"/>
    <property type="match status" value="1"/>
</dbReference>
<comment type="catalytic activity">
    <reaction evidence="1">
        <text>Hydrolysis of terminal non-reducing N-acetyl-D-hexosamine residues in N-acetyl-beta-D-hexosaminides.</text>
        <dbReference type="EC" id="3.2.1.52"/>
    </reaction>
</comment>
<dbReference type="Gene3D" id="3.20.20.80">
    <property type="entry name" value="Glycosidases"/>
    <property type="match status" value="1"/>
</dbReference>
<feature type="active site" description="Proton donor" evidence="6">
    <location>
        <position position="324"/>
    </location>
</feature>
<keyword evidence="5" id="KW-0326">Glycosidase</keyword>
<sequence length="738" mass="83462">MLKTILGKTSLLVFVILISYGRSMAADIIPKPERFEPNGEVFLLHPSTKIQYGHGLEALAAYLGETLSPATGWDFELSSSNRTTKNSIQLSVDPQMDKKEGYRLLVTAKNIQVIGNNEAGVFNGIQTLRQMLPIEIFNSRRQKGMEWAIEGAYVEDAPAYSWRGMMLDVSRYFYEVSYVKQLVDMMAIYKMNVLHLHLIDDAGWRLEIKKYPKLTAIGGFRGEGSERTGGYYTQEEIKDIVAYAALRNIEVIPEIEIPAHTLPALAAYPHLSCTGEPQVVQTQHSISGELYCVGKESTFDFLEDVFDEVVALFPSKYIHIGGDEAKYDRWAACAHCQKRKETLGLDKESDLQVYFTNRIQKVLKNHEKTIVGWDEIIERGLDDKAVGMVWRNKKKAALGAEAGHDMVMALSTHAYFDVAESKIPGEVKAATWLPPISLEKVYSMDPMVEGLKEEYRSQVLGVQATLWSDQFIHGTILQEILPINENRSEKYFDYLTFPRMAAIAEVAWTEKKNKDWSGFENRMQRHYNRYDEAGYGYRVPQPKLISTQEIDGSIQITLENVVKGAHIAYTVNGLKPTTFDPVYSGPVTVDKLSDFKAITVVNRHQFSLPLYFPEKYEQYKKYGALLGEWKPSLIKGVKFGELEFNATGKIDSNGTYEITFIYTGGAHKLEIEEVSVYKNRKLITSDIHLGETGISSKENTYLLKIDAYETGAEFKIKTKVRGDIGNDSNGVVFIKKKE</sequence>
<dbReference type="CDD" id="cd06563">
    <property type="entry name" value="GH20_chitobiase-like"/>
    <property type="match status" value="1"/>
</dbReference>
<dbReference type="EC" id="3.2.1.52" evidence="3"/>
<dbReference type="InterPro" id="IPR017853">
    <property type="entry name" value="GH"/>
</dbReference>
<keyword evidence="4" id="KW-0378">Hydrolase</keyword>
<dbReference type="GO" id="GO:0030203">
    <property type="term" value="P:glycosaminoglycan metabolic process"/>
    <property type="evidence" value="ECO:0007669"/>
    <property type="project" value="TreeGrafter"/>
</dbReference>
<dbReference type="SUPFAM" id="SSF51445">
    <property type="entry name" value="(Trans)glycosidases"/>
    <property type="match status" value="1"/>
</dbReference>
<dbReference type="InterPro" id="IPR025705">
    <property type="entry name" value="Beta_hexosaminidase_sua/sub"/>
</dbReference>
<evidence type="ECO:0000256" key="6">
    <source>
        <dbReference type="PIRSR" id="PIRSR625705-1"/>
    </source>
</evidence>
<dbReference type="EMBL" id="FTMA01000010">
    <property type="protein sequence ID" value="SIR31721.1"/>
    <property type="molecule type" value="Genomic_DNA"/>
</dbReference>
<evidence type="ECO:0000256" key="2">
    <source>
        <dbReference type="ARBA" id="ARBA00006285"/>
    </source>
</evidence>
<dbReference type="SUPFAM" id="SSF55545">
    <property type="entry name" value="beta-N-acetylhexosaminidase-like domain"/>
    <property type="match status" value="1"/>
</dbReference>
<dbReference type="RefSeq" id="WP_076550831.1">
    <property type="nucleotide sequence ID" value="NZ_FTMA01000010.1"/>
</dbReference>
<feature type="domain" description="Beta-hexosaminidase bacterial type N-terminal" evidence="8">
    <location>
        <begin position="27"/>
        <end position="156"/>
    </location>
</feature>